<evidence type="ECO:0000313" key="6">
    <source>
        <dbReference type="EMBL" id="GBQ26960.1"/>
    </source>
</evidence>
<evidence type="ECO:0000256" key="3">
    <source>
        <dbReference type="ARBA" id="ARBA00023125"/>
    </source>
</evidence>
<dbReference type="EMBL" id="BAQP01000197">
    <property type="protein sequence ID" value="GBQ26960.1"/>
    <property type="molecule type" value="Genomic_DNA"/>
</dbReference>
<evidence type="ECO:0000256" key="4">
    <source>
        <dbReference type="ARBA" id="ARBA00023163"/>
    </source>
</evidence>
<name>A0ABQ0P9L9_9PROT</name>
<comment type="similarity">
    <text evidence="1">Belongs to the LysR transcriptional regulatory family.</text>
</comment>
<dbReference type="Gene3D" id="1.10.10.10">
    <property type="entry name" value="Winged helix-like DNA-binding domain superfamily/Winged helix DNA-binding domain"/>
    <property type="match status" value="1"/>
</dbReference>
<organism evidence="6 7">
    <name type="scientific">Gluconacetobacter sacchari DSM 12717</name>
    <dbReference type="NCBI Taxonomy" id="1307940"/>
    <lineage>
        <taxon>Bacteria</taxon>
        <taxon>Pseudomonadati</taxon>
        <taxon>Pseudomonadota</taxon>
        <taxon>Alphaproteobacteria</taxon>
        <taxon>Acetobacterales</taxon>
        <taxon>Acetobacteraceae</taxon>
        <taxon>Gluconacetobacter</taxon>
    </lineage>
</organism>
<sequence>MSVFVAVVETGSMTAAAERSGISTTMVGNHVRQLEEHLGASLLRRTTRRQSLTPFGAAYYEKCLHILALVSETEQMAQSLQSIPSGTLRITAPVTYGSENVTSCVAAFLIAHPEVEVELILSERSVDLVEEKFDLAIRLGEPEPSNLVSRRLTDNRMVLCAAPAYLARRGEPRTIGQLASHDGLCFAYTARSPWHWARREWRFEGPRGPVCVEMRRRALANSTQALRRAALEGAGIAMLPATLVGPDLETGRLRAVLPTATLPSRPIYLLYHRERHHAPALRSFIRFALRTLGAQTELLA</sequence>
<feature type="domain" description="HTH lysR-type" evidence="5">
    <location>
        <begin position="1"/>
        <end position="53"/>
    </location>
</feature>
<keyword evidence="3" id="KW-0238">DNA-binding</keyword>
<reference evidence="6" key="1">
    <citation type="submission" date="2013-04" db="EMBL/GenBank/DDBJ databases">
        <title>The genome sequencing project of 58 acetic acid bacteria.</title>
        <authorList>
            <person name="Okamoto-Kainuma A."/>
            <person name="Ishikawa M."/>
            <person name="Umino S."/>
            <person name="Koizumi Y."/>
            <person name="Shiwa Y."/>
            <person name="Yoshikawa H."/>
            <person name="Matsutani M."/>
            <person name="Matsushita K."/>
        </authorList>
    </citation>
    <scope>NUCLEOTIDE SEQUENCE</scope>
    <source>
        <strain evidence="6">DSM 12717</strain>
    </source>
</reference>
<dbReference type="SUPFAM" id="SSF46785">
    <property type="entry name" value="Winged helix' DNA-binding domain"/>
    <property type="match status" value="1"/>
</dbReference>
<keyword evidence="7" id="KW-1185">Reference proteome</keyword>
<dbReference type="PROSITE" id="PS50931">
    <property type="entry name" value="HTH_LYSR"/>
    <property type="match status" value="1"/>
</dbReference>
<keyword evidence="2" id="KW-0805">Transcription regulation</keyword>
<evidence type="ECO:0000256" key="1">
    <source>
        <dbReference type="ARBA" id="ARBA00009437"/>
    </source>
</evidence>
<proteinExistence type="inferred from homology"/>
<comment type="caution">
    <text evidence="6">The sequence shown here is derived from an EMBL/GenBank/DDBJ whole genome shotgun (WGS) entry which is preliminary data.</text>
</comment>
<keyword evidence="4" id="KW-0804">Transcription</keyword>
<dbReference type="Proteomes" id="UP001060895">
    <property type="component" value="Unassembled WGS sequence"/>
</dbReference>
<evidence type="ECO:0000259" key="5">
    <source>
        <dbReference type="PROSITE" id="PS50931"/>
    </source>
</evidence>
<dbReference type="PANTHER" id="PTHR30537">
    <property type="entry name" value="HTH-TYPE TRANSCRIPTIONAL REGULATOR"/>
    <property type="match status" value="1"/>
</dbReference>
<evidence type="ECO:0000256" key="2">
    <source>
        <dbReference type="ARBA" id="ARBA00023015"/>
    </source>
</evidence>
<gene>
    <name evidence="6" type="ORF">AA12717_2515</name>
</gene>
<dbReference type="InterPro" id="IPR000847">
    <property type="entry name" value="LysR_HTH_N"/>
</dbReference>
<dbReference type="InterPro" id="IPR036390">
    <property type="entry name" value="WH_DNA-bd_sf"/>
</dbReference>
<dbReference type="InterPro" id="IPR005119">
    <property type="entry name" value="LysR_subst-bd"/>
</dbReference>
<dbReference type="Gene3D" id="3.40.190.290">
    <property type="match status" value="1"/>
</dbReference>
<protein>
    <submittedName>
        <fullName evidence="6">LysR family transcriptional regulator</fullName>
    </submittedName>
</protein>
<dbReference type="Pfam" id="PF00126">
    <property type="entry name" value="HTH_1"/>
    <property type="match status" value="1"/>
</dbReference>
<dbReference type="PANTHER" id="PTHR30537:SF5">
    <property type="entry name" value="HTH-TYPE TRANSCRIPTIONAL ACTIVATOR TTDR-RELATED"/>
    <property type="match status" value="1"/>
</dbReference>
<dbReference type="InterPro" id="IPR058163">
    <property type="entry name" value="LysR-type_TF_proteobact-type"/>
</dbReference>
<dbReference type="InterPro" id="IPR036388">
    <property type="entry name" value="WH-like_DNA-bd_sf"/>
</dbReference>
<dbReference type="SUPFAM" id="SSF53850">
    <property type="entry name" value="Periplasmic binding protein-like II"/>
    <property type="match status" value="1"/>
</dbReference>
<accession>A0ABQ0P9L9</accession>
<evidence type="ECO:0000313" key="7">
    <source>
        <dbReference type="Proteomes" id="UP001060895"/>
    </source>
</evidence>
<dbReference type="Pfam" id="PF03466">
    <property type="entry name" value="LysR_substrate"/>
    <property type="match status" value="1"/>
</dbReference>